<reference evidence="3 4" key="1">
    <citation type="submission" date="2010-12" db="EMBL/GenBank/DDBJ databases">
        <title>Complete sequence of Bacillus cellulosilyticus DSM 2522.</title>
        <authorList>
            <consortium name="US DOE Joint Genome Institute"/>
            <person name="Lucas S."/>
            <person name="Copeland A."/>
            <person name="Lapidus A."/>
            <person name="Cheng J.-F."/>
            <person name="Bruce D."/>
            <person name="Goodwin L."/>
            <person name="Pitluck S."/>
            <person name="Chertkov O."/>
            <person name="Detter J.C."/>
            <person name="Han C."/>
            <person name="Tapia R."/>
            <person name="Land M."/>
            <person name="Hauser L."/>
            <person name="Jeffries C."/>
            <person name="Kyrpides N."/>
            <person name="Ivanova N."/>
            <person name="Mikhailova N."/>
            <person name="Brumm P."/>
            <person name="Mead D."/>
            <person name="Woyke T."/>
        </authorList>
    </citation>
    <scope>NUCLEOTIDE SEQUENCE [LARGE SCALE GENOMIC DNA]</scope>
    <source>
        <strain evidence="4">ATCC 21833 / DSM 2522 / FERM P-1141 / JCM 9156 / N-4</strain>
    </source>
</reference>
<dbReference type="eggNOG" id="COG0526">
    <property type="taxonomic scope" value="Bacteria"/>
</dbReference>
<dbReference type="PANTHER" id="PTHR42852">
    <property type="entry name" value="THIOL:DISULFIDE INTERCHANGE PROTEIN DSBE"/>
    <property type="match status" value="1"/>
</dbReference>
<evidence type="ECO:0000313" key="4">
    <source>
        <dbReference type="Proteomes" id="UP000001401"/>
    </source>
</evidence>
<dbReference type="PROSITE" id="PS51352">
    <property type="entry name" value="THIOREDOXIN_2"/>
    <property type="match status" value="1"/>
</dbReference>
<name>E6TTG0_EVAC2</name>
<dbReference type="Pfam" id="PF00578">
    <property type="entry name" value="AhpC-TSA"/>
    <property type="match status" value="1"/>
</dbReference>
<feature type="domain" description="Thioredoxin" evidence="2">
    <location>
        <begin position="42"/>
        <end position="179"/>
    </location>
</feature>
<sequence precursor="true">MKKNLLIGALLVGMIVWAIIDSIEWNTEETAKVGVSNEEVGIFIGDIAPDFQLTTLDGDRVKLSDYRGQKIMLNFWATWCPPCRAEMPDMQRAYEENDIIILAVNLTETESRVENVETFADDFELTFPILLDERTEVADLFAVQPVPTSFMIDTTGRIEHVAIGPMNEDMIIQKINEMN</sequence>
<dbReference type="InterPro" id="IPR013766">
    <property type="entry name" value="Thioredoxin_domain"/>
</dbReference>
<organism evidence="3 4">
    <name type="scientific">Evansella cellulosilytica (strain ATCC 21833 / DSM 2522 / FERM P-1141 / JCM 9156 / N-4)</name>
    <name type="common">Bacillus cellulosilyticus</name>
    <dbReference type="NCBI Taxonomy" id="649639"/>
    <lineage>
        <taxon>Bacteria</taxon>
        <taxon>Bacillati</taxon>
        <taxon>Bacillota</taxon>
        <taxon>Bacilli</taxon>
        <taxon>Bacillales</taxon>
        <taxon>Bacillaceae</taxon>
        <taxon>Evansella</taxon>
    </lineage>
</organism>
<dbReference type="OrthoDB" id="25753at2"/>
<dbReference type="RefSeq" id="WP_013487934.1">
    <property type="nucleotide sequence ID" value="NC_014829.1"/>
</dbReference>
<proteinExistence type="predicted"/>
<protein>
    <submittedName>
        <fullName evidence="3">Alkyl hydroperoxide reductase/ Thiol specific antioxidant/ Mal allergen</fullName>
    </submittedName>
</protein>
<dbReference type="AlphaFoldDB" id="E6TTG0"/>
<dbReference type="InterPro" id="IPR017937">
    <property type="entry name" value="Thioredoxin_CS"/>
</dbReference>
<dbReference type="STRING" id="649639.Bcell_1331"/>
<keyword evidence="4" id="KW-1185">Reference proteome</keyword>
<dbReference type="GO" id="GO:0016491">
    <property type="term" value="F:oxidoreductase activity"/>
    <property type="evidence" value="ECO:0007669"/>
    <property type="project" value="InterPro"/>
</dbReference>
<gene>
    <name evidence="3" type="ordered locus">Bcell_1331</name>
</gene>
<evidence type="ECO:0000259" key="2">
    <source>
        <dbReference type="PROSITE" id="PS51352"/>
    </source>
</evidence>
<dbReference type="HOGENOM" id="CLU_042529_11_4_9"/>
<keyword evidence="1" id="KW-1015">Disulfide bond</keyword>
<dbReference type="InterPro" id="IPR036249">
    <property type="entry name" value="Thioredoxin-like_sf"/>
</dbReference>
<dbReference type="InterPro" id="IPR000866">
    <property type="entry name" value="AhpC/TSA"/>
</dbReference>
<dbReference type="SUPFAM" id="SSF52833">
    <property type="entry name" value="Thioredoxin-like"/>
    <property type="match status" value="1"/>
</dbReference>
<dbReference type="Proteomes" id="UP000001401">
    <property type="component" value="Chromosome"/>
</dbReference>
<dbReference type="CDD" id="cd02966">
    <property type="entry name" value="TlpA_like_family"/>
    <property type="match status" value="1"/>
</dbReference>
<dbReference type="EMBL" id="CP002394">
    <property type="protein sequence ID" value="ADU29596.1"/>
    <property type="molecule type" value="Genomic_DNA"/>
</dbReference>
<evidence type="ECO:0000256" key="1">
    <source>
        <dbReference type="ARBA" id="ARBA00023157"/>
    </source>
</evidence>
<evidence type="ECO:0000313" key="3">
    <source>
        <dbReference type="EMBL" id="ADU29596.1"/>
    </source>
</evidence>
<dbReference type="InterPro" id="IPR050553">
    <property type="entry name" value="Thioredoxin_ResA/DsbE_sf"/>
</dbReference>
<dbReference type="PROSITE" id="PS00194">
    <property type="entry name" value="THIOREDOXIN_1"/>
    <property type="match status" value="1"/>
</dbReference>
<dbReference type="KEGG" id="bco:Bcell_1331"/>
<dbReference type="PANTHER" id="PTHR42852:SF13">
    <property type="entry name" value="PROTEIN DIPZ"/>
    <property type="match status" value="1"/>
</dbReference>
<accession>E6TTG0</accession>
<dbReference type="GO" id="GO:0016209">
    <property type="term" value="F:antioxidant activity"/>
    <property type="evidence" value="ECO:0007669"/>
    <property type="project" value="InterPro"/>
</dbReference>
<dbReference type="Gene3D" id="3.40.30.10">
    <property type="entry name" value="Glutaredoxin"/>
    <property type="match status" value="1"/>
</dbReference>